<dbReference type="EMBL" id="PDNA01000026">
    <property type="protein sequence ID" value="PGH23273.1"/>
    <property type="molecule type" value="Genomic_DNA"/>
</dbReference>
<evidence type="ECO:0000256" key="4">
    <source>
        <dbReference type="ARBA" id="ARBA00022777"/>
    </source>
</evidence>
<evidence type="ECO:0000313" key="7">
    <source>
        <dbReference type="EMBL" id="PGH23273.1"/>
    </source>
</evidence>
<proteinExistence type="predicted"/>
<dbReference type="Proteomes" id="UP000224634">
    <property type="component" value="Unassembled WGS sequence"/>
</dbReference>
<dbReference type="OrthoDB" id="4202152at2759"/>
<accession>A0A2B7YQL2</accession>
<evidence type="ECO:0000256" key="3">
    <source>
        <dbReference type="ARBA" id="ARBA00022741"/>
    </source>
</evidence>
<organism evidence="7 8">
    <name type="scientific">Polytolypa hystricis (strain UAMH7299)</name>
    <dbReference type="NCBI Taxonomy" id="1447883"/>
    <lineage>
        <taxon>Eukaryota</taxon>
        <taxon>Fungi</taxon>
        <taxon>Dikarya</taxon>
        <taxon>Ascomycota</taxon>
        <taxon>Pezizomycotina</taxon>
        <taxon>Eurotiomycetes</taxon>
        <taxon>Eurotiomycetidae</taxon>
        <taxon>Onygenales</taxon>
        <taxon>Onygenales incertae sedis</taxon>
        <taxon>Polytolypa</taxon>
    </lineage>
</organism>
<keyword evidence="5" id="KW-0067">ATP-binding</keyword>
<keyword evidence="2" id="KW-0808">Transferase</keyword>
<dbReference type="AlphaFoldDB" id="A0A2B7YQL2"/>
<reference evidence="7 8" key="1">
    <citation type="submission" date="2017-10" db="EMBL/GenBank/DDBJ databases">
        <title>Comparative genomics in systemic dimorphic fungi from Ajellomycetaceae.</title>
        <authorList>
            <person name="Munoz J.F."/>
            <person name="Mcewen J.G."/>
            <person name="Clay O.K."/>
            <person name="Cuomo C.A."/>
        </authorList>
    </citation>
    <scope>NUCLEOTIDE SEQUENCE [LARGE SCALE GENOMIC DNA]</scope>
    <source>
        <strain evidence="7 8">UAMH7299</strain>
    </source>
</reference>
<protein>
    <recommendedName>
        <fullName evidence="6">Protein kinase domain-containing protein</fullName>
    </recommendedName>
</protein>
<comment type="caution">
    <text evidence="7">The sequence shown here is derived from an EMBL/GenBank/DDBJ whole genome shotgun (WGS) entry which is preliminary data.</text>
</comment>
<dbReference type="STRING" id="1447883.A0A2B7YQL2"/>
<evidence type="ECO:0000256" key="2">
    <source>
        <dbReference type="ARBA" id="ARBA00022679"/>
    </source>
</evidence>
<dbReference type="PROSITE" id="PS50011">
    <property type="entry name" value="PROTEIN_KINASE_DOM"/>
    <property type="match status" value="1"/>
</dbReference>
<evidence type="ECO:0000259" key="6">
    <source>
        <dbReference type="PROSITE" id="PS50011"/>
    </source>
</evidence>
<dbReference type="InterPro" id="IPR051175">
    <property type="entry name" value="CLK_kinases"/>
</dbReference>
<evidence type="ECO:0000256" key="1">
    <source>
        <dbReference type="ARBA" id="ARBA00022527"/>
    </source>
</evidence>
<keyword evidence="8" id="KW-1185">Reference proteome</keyword>
<dbReference type="PANTHER" id="PTHR45646">
    <property type="entry name" value="SERINE/THREONINE-PROTEIN KINASE DOA-RELATED"/>
    <property type="match status" value="1"/>
</dbReference>
<keyword evidence="3" id="KW-0547">Nucleotide-binding</keyword>
<dbReference type="GO" id="GO:0043484">
    <property type="term" value="P:regulation of RNA splicing"/>
    <property type="evidence" value="ECO:0007669"/>
    <property type="project" value="TreeGrafter"/>
</dbReference>
<dbReference type="GO" id="GO:0004674">
    <property type="term" value="F:protein serine/threonine kinase activity"/>
    <property type="evidence" value="ECO:0007669"/>
    <property type="project" value="UniProtKB-KW"/>
</dbReference>
<feature type="domain" description="Protein kinase" evidence="6">
    <location>
        <begin position="1"/>
        <end position="211"/>
    </location>
</feature>
<dbReference type="GO" id="GO:0005524">
    <property type="term" value="F:ATP binding"/>
    <property type="evidence" value="ECO:0007669"/>
    <property type="project" value="UniProtKB-KW"/>
</dbReference>
<dbReference type="GO" id="GO:0005634">
    <property type="term" value="C:nucleus"/>
    <property type="evidence" value="ECO:0007669"/>
    <property type="project" value="TreeGrafter"/>
</dbReference>
<sequence>MLDEFVIKGPNGEHQCVVTAPASMSLSDAREASDTRLFQLPVARAVAAQLIQVVAFLHSRGIVHSDIHLGNILLHFSKSIDNFYPTSSTHNTVGRIARLLCATTFEGFALTPDWMTKEHVTVLGRLLPEWWEKWDAHLQWFNEDGTRNHWELGSPWAERFEKFVQKPRRECGMEEVGNEEKAALFTMLKTMLVFIPGERLTAEEALEAQWMKEWALPELERMRKMR</sequence>
<dbReference type="InterPro" id="IPR011009">
    <property type="entry name" value="Kinase-like_dom_sf"/>
</dbReference>
<dbReference type="InterPro" id="IPR000719">
    <property type="entry name" value="Prot_kinase_dom"/>
</dbReference>
<keyword evidence="4" id="KW-0418">Kinase</keyword>
<name>A0A2B7YQL2_POLH7</name>
<keyword evidence="1" id="KW-0723">Serine/threonine-protein kinase</keyword>
<gene>
    <name evidence="7" type="ORF">AJ80_02689</name>
</gene>
<dbReference type="SUPFAM" id="SSF56112">
    <property type="entry name" value="Protein kinase-like (PK-like)"/>
    <property type="match status" value="1"/>
</dbReference>
<dbReference type="PANTHER" id="PTHR45646:SF11">
    <property type="entry name" value="SERINE_THREONINE-PROTEIN KINASE DOA"/>
    <property type="match status" value="1"/>
</dbReference>
<dbReference type="Gene3D" id="3.30.200.20">
    <property type="entry name" value="Phosphorylase Kinase, domain 1"/>
    <property type="match status" value="1"/>
</dbReference>
<dbReference type="SMART" id="SM00220">
    <property type="entry name" value="S_TKc"/>
    <property type="match status" value="1"/>
</dbReference>
<dbReference type="Gene3D" id="1.10.510.10">
    <property type="entry name" value="Transferase(Phosphotransferase) domain 1"/>
    <property type="match status" value="2"/>
</dbReference>
<evidence type="ECO:0000313" key="8">
    <source>
        <dbReference type="Proteomes" id="UP000224634"/>
    </source>
</evidence>
<evidence type="ECO:0000256" key="5">
    <source>
        <dbReference type="ARBA" id="ARBA00022840"/>
    </source>
</evidence>